<dbReference type="GO" id="GO:0004016">
    <property type="term" value="F:adenylate cyclase activity"/>
    <property type="evidence" value="ECO:0007669"/>
    <property type="project" value="InterPro"/>
</dbReference>
<dbReference type="RefSeq" id="WP_094059365.1">
    <property type="nucleotide sequence ID" value="NZ_CP022530.1"/>
</dbReference>
<dbReference type="AlphaFoldDB" id="A0A222FHV3"/>
<feature type="domain" description="Adenylate cyclase class-I N-terminal" evidence="1">
    <location>
        <begin position="12"/>
        <end position="205"/>
    </location>
</feature>
<evidence type="ECO:0000313" key="3">
    <source>
        <dbReference type="Proteomes" id="UP000202440"/>
    </source>
</evidence>
<dbReference type="PANTHER" id="PTHR38760">
    <property type="entry name" value="ADENYLATE CYCLASE"/>
    <property type="match status" value="1"/>
</dbReference>
<dbReference type="PANTHER" id="PTHR38760:SF1">
    <property type="entry name" value="ADENYLATE CYCLASE"/>
    <property type="match status" value="1"/>
</dbReference>
<reference evidence="2 3" key="1">
    <citation type="submission" date="2017-07" db="EMBL/GenBank/DDBJ databases">
        <title>Annotated genome sequence of Bacterioplanes sanyensis isolated from Red Sea.</title>
        <authorList>
            <person name="Rehman Z.U."/>
        </authorList>
    </citation>
    <scope>NUCLEOTIDE SEQUENCE [LARGE SCALE GENOMIC DNA]</scope>
    <source>
        <strain evidence="2 3">NV9</strain>
    </source>
</reference>
<protein>
    <recommendedName>
        <fullName evidence="1">Adenylate cyclase class-I N-terminal domain-containing protein</fullName>
    </recommendedName>
</protein>
<dbReference type="Pfam" id="PF12633">
    <property type="entry name" value="Adenyl_cycl_N"/>
    <property type="match status" value="1"/>
</dbReference>
<dbReference type="Proteomes" id="UP000202440">
    <property type="component" value="Chromosome"/>
</dbReference>
<evidence type="ECO:0000313" key="2">
    <source>
        <dbReference type="EMBL" id="ASP38166.1"/>
    </source>
</evidence>
<dbReference type="EMBL" id="CP022530">
    <property type="protein sequence ID" value="ASP38166.1"/>
    <property type="molecule type" value="Genomic_DNA"/>
</dbReference>
<name>A0A222FHV3_9GAMM</name>
<gene>
    <name evidence="2" type="ORF">CHH28_05465</name>
</gene>
<organism evidence="2 3">
    <name type="scientific">Bacterioplanes sanyensis</name>
    <dbReference type="NCBI Taxonomy" id="1249553"/>
    <lineage>
        <taxon>Bacteria</taxon>
        <taxon>Pseudomonadati</taxon>
        <taxon>Pseudomonadota</taxon>
        <taxon>Gammaproteobacteria</taxon>
        <taxon>Oceanospirillales</taxon>
        <taxon>Oceanospirillaceae</taxon>
        <taxon>Bacterioplanes</taxon>
    </lineage>
</organism>
<accession>A0A222FHV3</accession>
<sequence>MKFVPDVTAGDLKRWHQSFDLLNRSRLQRARDRLTSRQQQVLDVLPLLFHLNHPRLPGFIHHKVTAGIAQFNPDHTQLQALQQLARGIKLPRMQHDYALLGVYLMGSVGSVAQSHGSDLDVWLCHDESLASEALSELQNKCHLIETWAKQQGCELHVFLMNLSDFRRGQHRSAEGDDCGSTQHILLLDEFYRSAVWLAGLKPRWWLVPNEYERKADDYWQFLLNDMQIHPEQWLDFGAIPSIPISEFVGAGLWQLNKGLHAPYKALLKLLLNRHYASQYPNIRPLCWDLKDLVHDGNSDAGDCDAYILMLRRISDQLAQEGNQQRIELVRRAFYFKTQLRLTQLSRQQSDSWRSHTLRQLTDAWGWNRFQLEDLDQREQWWPTRVAQERHALISEMLSSYRLIANFSQKHSHRIRVSRRDMRLLGNRLYAEFDARPGKIININPGIVSSLGQETLHLNLCNEDQEQQRWQLVVGDWKDDQIRPEQILKQSPSLIELLCFAQFNGLFTPHTRIRLHPSDNSLNQYQVQELLQRVRALEHQSPSSTELQQAARPINWQLFVNVAVDPQQQLSRRGMQKVSNRDDALGYSSAHDNLILTVDLLTINSWGEWHVNRFTGSVALLDCLQHVLQWLPFAREHGWPEMLSHSLSQTHAGAIAIRVEQLLHDVLQHFLQQPRSPYLIEVAEQYCLLEYQSDGPKLLKADNARHLLHILQRPREQYTAYVFDRAALPGSPLRNIFEHSRSGVWQLFYWHQKQTMYLYFLDERGALLHRTVTASTQQHPVLPVLRFLRQLDQRWQLEQQRGGRKLLLSELKRQANSYEFELKRKRLPEVAEQTANIDLRAVIDEQQQPTLYCNNEEFSIWQYGDDLYLAVAAAVLKLRTPGSDYPCYLTDVELADNGRVIDHLEAKFRIEQQLNQALQITTLTTAPA</sequence>
<dbReference type="PIRSF" id="PIRSF001444">
    <property type="entry name" value="Adenylate_cycl"/>
    <property type="match status" value="1"/>
</dbReference>
<dbReference type="KEGG" id="bsan:CHH28_05465"/>
<evidence type="ECO:0000259" key="1">
    <source>
        <dbReference type="Pfam" id="PF12633"/>
    </source>
</evidence>
<proteinExistence type="predicted"/>
<dbReference type="InterPro" id="IPR024685">
    <property type="entry name" value="Adenylate_cyclase_1_N"/>
</dbReference>
<dbReference type="InterPro" id="IPR000274">
    <property type="entry name" value="Adenylate_cyclase_1"/>
</dbReference>
<dbReference type="OrthoDB" id="5571448at2"/>
<dbReference type="Pfam" id="PF01295">
    <property type="entry name" value="Adenylate_cycl"/>
    <property type="match status" value="1"/>
</dbReference>
<keyword evidence="3" id="KW-1185">Reference proteome</keyword>
<dbReference type="GO" id="GO:0006171">
    <property type="term" value="P:cAMP biosynthetic process"/>
    <property type="evidence" value="ECO:0007669"/>
    <property type="project" value="InterPro"/>
</dbReference>